<gene>
    <name evidence="2" type="ORF">C1H69_15815</name>
</gene>
<dbReference type="InterPro" id="IPR019734">
    <property type="entry name" value="TPR_rpt"/>
</dbReference>
<evidence type="ECO:0000256" key="1">
    <source>
        <dbReference type="PROSITE-ProRule" id="PRU00339"/>
    </source>
</evidence>
<keyword evidence="3" id="KW-1185">Reference proteome</keyword>
<sequence length="167" mass="19015">MSNVTLLRSKRAFFSDTVPQALRYLLDHALCADAPETVEALLLEARRRWPQEPDAHIGLYKFYFVNGRYREAEAAVWAALRAAAAGAGFDRNYRRLHAHSADWSRRRGLERLYLFSLKALGVIRLRRGKVDAARRALEKLLELDPVDEIGGDAFLQIALSFSEESVR</sequence>
<evidence type="ECO:0000313" key="3">
    <source>
        <dbReference type="Proteomes" id="UP000235803"/>
    </source>
</evidence>
<name>A0A2N7U028_9GAMM</name>
<accession>A0A2N7U028</accession>
<comment type="caution">
    <text evidence="2">The sequence shown here is derived from an EMBL/GenBank/DDBJ whole genome shotgun (WGS) entry which is preliminary data.</text>
</comment>
<dbReference type="Gene3D" id="1.25.40.10">
    <property type="entry name" value="Tetratricopeptide repeat domain"/>
    <property type="match status" value="1"/>
</dbReference>
<organism evidence="2 3">
    <name type="scientific">Billgrantia endophytica</name>
    <dbReference type="NCBI Taxonomy" id="2033802"/>
    <lineage>
        <taxon>Bacteria</taxon>
        <taxon>Pseudomonadati</taxon>
        <taxon>Pseudomonadota</taxon>
        <taxon>Gammaproteobacteria</taxon>
        <taxon>Oceanospirillales</taxon>
        <taxon>Halomonadaceae</taxon>
        <taxon>Billgrantia</taxon>
    </lineage>
</organism>
<dbReference type="InterPro" id="IPR011990">
    <property type="entry name" value="TPR-like_helical_dom_sf"/>
</dbReference>
<dbReference type="PROSITE" id="PS50005">
    <property type="entry name" value="TPR"/>
    <property type="match status" value="1"/>
</dbReference>
<proteinExistence type="predicted"/>
<dbReference type="SUPFAM" id="SSF48452">
    <property type="entry name" value="TPR-like"/>
    <property type="match status" value="1"/>
</dbReference>
<dbReference type="EMBL" id="PNRF01000032">
    <property type="protein sequence ID" value="PMR73796.1"/>
    <property type="molecule type" value="Genomic_DNA"/>
</dbReference>
<dbReference type="RefSeq" id="WP_102654345.1">
    <property type="nucleotide sequence ID" value="NZ_PNRF01000032.1"/>
</dbReference>
<feature type="repeat" description="TPR" evidence="1">
    <location>
        <begin position="114"/>
        <end position="147"/>
    </location>
</feature>
<evidence type="ECO:0000313" key="2">
    <source>
        <dbReference type="EMBL" id="PMR73796.1"/>
    </source>
</evidence>
<reference evidence="2 3" key="1">
    <citation type="submission" date="2018-01" db="EMBL/GenBank/DDBJ databases">
        <title>Halomonas endophytica sp. nov., isolated from storage liquid in the stems of Populus euphratica.</title>
        <authorList>
            <person name="Chen C."/>
        </authorList>
    </citation>
    <scope>NUCLEOTIDE SEQUENCE [LARGE SCALE GENOMIC DNA]</scope>
    <source>
        <strain evidence="2 3">MC28</strain>
    </source>
</reference>
<keyword evidence="1" id="KW-0802">TPR repeat</keyword>
<dbReference type="OrthoDB" id="7359089at2"/>
<dbReference type="Proteomes" id="UP000235803">
    <property type="component" value="Unassembled WGS sequence"/>
</dbReference>
<protein>
    <submittedName>
        <fullName evidence="2">Uncharacterized protein</fullName>
    </submittedName>
</protein>
<dbReference type="AlphaFoldDB" id="A0A2N7U028"/>